<dbReference type="PANTHER" id="PTHR10196">
    <property type="entry name" value="SUGAR KINASE"/>
    <property type="match status" value="1"/>
</dbReference>
<feature type="domain" description="Carbohydrate kinase FGGY C-terminal" evidence="9">
    <location>
        <begin position="245"/>
        <end position="435"/>
    </location>
</feature>
<dbReference type="PANTHER" id="PTHR10196:SF93">
    <property type="entry name" value="L-RHAMNULOKINASE"/>
    <property type="match status" value="1"/>
</dbReference>
<evidence type="ECO:0000256" key="1">
    <source>
        <dbReference type="ARBA" id="ARBA00009156"/>
    </source>
</evidence>
<dbReference type="STRING" id="1502745.SAMN02799620_06159"/>
<dbReference type="GO" id="GO:0004370">
    <property type="term" value="F:glycerol kinase activity"/>
    <property type="evidence" value="ECO:0007669"/>
    <property type="project" value="TreeGrafter"/>
</dbReference>
<evidence type="ECO:0000259" key="8">
    <source>
        <dbReference type="Pfam" id="PF00370"/>
    </source>
</evidence>
<dbReference type="GO" id="GO:0008993">
    <property type="term" value="F:rhamnulokinase activity"/>
    <property type="evidence" value="ECO:0007669"/>
    <property type="project" value="InterPro"/>
</dbReference>
<sequence length="471" mass="50331">MSVQVAAVDLGATSGRVIVADLDRLQMRTVARFANDPVTIWNGERHALHWDLPGLYGHVLDGLARAGHESDRLVGIGVDSWAVDYGLLRDGRLLSVPHHYRDTRTERGVALVHAQIERSELYARNGLQFLPFNTVYQLAVESLLDQADTVLLIPDLVTYWLTGHRVAERTNASTTGLLGLDGGWDTGLMTRLGLSPSLFPDVVDAGSSRGRVLPGLGFDADVVSVASHDTASAVAAIPMDASESAYISCGTWGLVGLELSEPVVTEAGRAANFTNEAGADGRNRFLHNVMGLWLLTETVRQYGRDGQGADLATLLAAAAQAPAPTQVFDTNDPRFLPPGDMPARIADWYRERGLRVPDGPAGTVRAILESLAAAFASAVRAAGQLAGVDVRTVHIVGGGSQNDLLCQLTADRLGLPLLAGPVEATALGNILLTARSQGLVSGDLDELRRRVAEWLPPRRYVPRTDLAAVMV</sequence>
<keyword evidence="2" id="KW-0808">Transferase</keyword>
<keyword evidence="7" id="KW-0684">Rhamnose metabolism</keyword>
<dbReference type="InterPro" id="IPR043129">
    <property type="entry name" value="ATPase_NBD"/>
</dbReference>
<dbReference type="GO" id="GO:0019301">
    <property type="term" value="P:rhamnose catabolic process"/>
    <property type="evidence" value="ECO:0007669"/>
    <property type="project" value="InterPro"/>
</dbReference>
<dbReference type="GO" id="GO:0006071">
    <property type="term" value="P:glycerol metabolic process"/>
    <property type="evidence" value="ECO:0007669"/>
    <property type="project" value="TreeGrafter"/>
</dbReference>
<evidence type="ECO:0000256" key="4">
    <source>
        <dbReference type="ARBA" id="ARBA00022777"/>
    </source>
</evidence>
<protein>
    <submittedName>
        <fullName evidence="10">Rhamnulokinase</fullName>
    </submittedName>
</protein>
<evidence type="ECO:0000259" key="9">
    <source>
        <dbReference type="Pfam" id="PF02782"/>
    </source>
</evidence>
<dbReference type="EMBL" id="FMUB01000020">
    <property type="protein sequence ID" value="SCX34015.1"/>
    <property type="molecule type" value="Genomic_DNA"/>
</dbReference>
<name>A0A1G4X1V7_9MYCO</name>
<dbReference type="SUPFAM" id="SSF53067">
    <property type="entry name" value="Actin-like ATPase domain"/>
    <property type="match status" value="2"/>
</dbReference>
<reference evidence="11" key="1">
    <citation type="submission" date="2016-10" db="EMBL/GenBank/DDBJ databases">
        <authorList>
            <person name="Varghese N."/>
            <person name="Submissions S."/>
        </authorList>
    </citation>
    <scope>NUCLEOTIDE SEQUENCE [LARGE SCALE GENOMIC DNA]</scope>
    <source>
        <strain evidence="11">UNC267MFSha1.1M11</strain>
    </source>
</reference>
<organism evidence="10 11">
    <name type="scientific">Mycolicibacterium fluoranthenivorans</name>
    <dbReference type="NCBI Taxonomy" id="258505"/>
    <lineage>
        <taxon>Bacteria</taxon>
        <taxon>Bacillati</taxon>
        <taxon>Actinomycetota</taxon>
        <taxon>Actinomycetes</taxon>
        <taxon>Mycobacteriales</taxon>
        <taxon>Mycobacteriaceae</taxon>
        <taxon>Mycolicibacterium</taxon>
    </lineage>
</organism>
<evidence type="ECO:0000313" key="10">
    <source>
        <dbReference type="EMBL" id="SCX34015.1"/>
    </source>
</evidence>
<keyword evidence="4 10" id="KW-0418">Kinase</keyword>
<dbReference type="InterPro" id="IPR013449">
    <property type="entry name" value="Rhamnulokinase"/>
</dbReference>
<dbReference type="GO" id="GO:0005829">
    <property type="term" value="C:cytosol"/>
    <property type="evidence" value="ECO:0007669"/>
    <property type="project" value="TreeGrafter"/>
</dbReference>
<keyword evidence="6" id="KW-1015">Disulfide bond</keyword>
<accession>A0A1G4X1V7</accession>
<dbReference type="AlphaFoldDB" id="A0A1G4X1V7"/>
<comment type="similarity">
    <text evidence="1">Belongs to the FGGY kinase family.</text>
</comment>
<feature type="domain" description="Carbohydrate kinase FGGY N-terminal" evidence="8">
    <location>
        <begin position="6"/>
        <end position="234"/>
    </location>
</feature>
<dbReference type="InterPro" id="IPR018484">
    <property type="entry name" value="FGGY_N"/>
</dbReference>
<dbReference type="GO" id="GO:0005524">
    <property type="term" value="F:ATP binding"/>
    <property type="evidence" value="ECO:0007669"/>
    <property type="project" value="UniProtKB-KW"/>
</dbReference>
<dbReference type="InterPro" id="IPR018485">
    <property type="entry name" value="FGGY_C"/>
</dbReference>
<dbReference type="Gene3D" id="3.30.420.40">
    <property type="match status" value="2"/>
</dbReference>
<dbReference type="CDD" id="cd07771">
    <property type="entry name" value="ASKHA_NBD_FGGY_RhaB-like"/>
    <property type="match status" value="1"/>
</dbReference>
<keyword evidence="3" id="KW-0547">Nucleotide-binding</keyword>
<evidence type="ECO:0000256" key="2">
    <source>
        <dbReference type="ARBA" id="ARBA00022679"/>
    </source>
</evidence>
<dbReference type="Proteomes" id="UP000199707">
    <property type="component" value="Unassembled WGS sequence"/>
</dbReference>
<evidence type="ECO:0000256" key="7">
    <source>
        <dbReference type="ARBA" id="ARBA00023308"/>
    </source>
</evidence>
<gene>
    <name evidence="10" type="ORF">SAMN02799620_06159</name>
</gene>
<evidence type="ECO:0000256" key="3">
    <source>
        <dbReference type="ARBA" id="ARBA00022741"/>
    </source>
</evidence>
<evidence type="ECO:0000256" key="6">
    <source>
        <dbReference type="ARBA" id="ARBA00023157"/>
    </source>
</evidence>
<evidence type="ECO:0000313" key="11">
    <source>
        <dbReference type="Proteomes" id="UP000199707"/>
    </source>
</evidence>
<keyword evidence="5" id="KW-0067">ATP-binding</keyword>
<dbReference type="RefSeq" id="WP_090364550.1">
    <property type="nucleotide sequence ID" value="NZ_FMUB01000020.1"/>
</dbReference>
<proteinExistence type="inferred from homology"/>
<evidence type="ECO:0000256" key="5">
    <source>
        <dbReference type="ARBA" id="ARBA00022840"/>
    </source>
</evidence>
<dbReference type="Pfam" id="PF02782">
    <property type="entry name" value="FGGY_C"/>
    <property type="match status" value="1"/>
</dbReference>
<dbReference type="Pfam" id="PF00370">
    <property type="entry name" value="FGGY_N"/>
    <property type="match status" value="1"/>
</dbReference>